<dbReference type="EMBL" id="CAJVQA010015327">
    <property type="protein sequence ID" value="CAG8736576.1"/>
    <property type="molecule type" value="Genomic_DNA"/>
</dbReference>
<name>A0A9N9NIR7_9GLOM</name>
<dbReference type="OrthoDB" id="2418316at2759"/>
<gene>
    <name evidence="1" type="ORF">CPELLU_LOCUS13845</name>
</gene>
<evidence type="ECO:0000313" key="2">
    <source>
        <dbReference type="Proteomes" id="UP000789759"/>
    </source>
</evidence>
<sequence>MVANVLVATRINKGSEEVQPKMCDSWYIDVYRERYVQEIIFPDNYPLQQLREKLKEIQQILEEQNLWLVEGINLVYNQCAKRSDEKNKNYFEELNCCAQKIISLQLDFCEQQSILEEVIVKKGHIFEQFIVNITLLNDVVISPNWNLEHYVVIIIMTY</sequence>
<evidence type="ECO:0000313" key="1">
    <source>
        <dbReference type="EMBL" id="CAG8736576.1"/>
    </source>
</evidence>
<comment type="caution">
    <text evidence="1">The sequence shown here is derived from an EMBL/GenBank/DDBJ whole genome shotgun (WGS) entry which is preliminary data.</text>
</comment>
<dbReference type="Proteomes" id="UP000789759">
    <property type="component" value="Unassembled WGS sequence"/>
</dbReference>
<reference evidence="1" key="1">
    <citation type="submission" date="2021-06" db="EMBL/GenBank/DDBJ databases">
        <authorList>
            <person name="Kallberg Y."/>
            <person name="Tangrot J."/>
            <person name="Rosling A."/>
        </authorList>
    </citation>
    <scope>NUCLEOTIDE SEQUENCE</scope>
    <source>
        <strain evidence="1">FL966</strain>
    </source>
</reference>
<accession>A0A9N9NIR7</accession>
<protein>
    <submittedName>
        <fullName evidence="1">2537_t:CDS:1</fullName>
    </submittedName>
</protein>
<dbReference type="AlphaFoldDB" id="A0A9N9NIR7"/>
<keyword evidence="2" id="KW-1185">Reference proteome</keyword>
<organism evidence="1 2">
    <name type="scientific">Cetraspora pellucida</name>
    <dbReference type="NCBI Taxonomy" id="1433469"/>
    <lineage>
        <taxon>Eukaryota</taxon>
        <taxon>Fungi</taxon>
        <taxon>Fungi incertae sedis</taxon>
        <taxon>Mucoromycota</taxon>
        <taxon>Glomeromycotina</taxon>
        <taxon>Glomeromycetes</taxon>
        <taxon>Diversisporales</taxon>
        <taxon>Gigasporaceae</taxon>
        <taxon>Cetraspora</taxon>
    </lineage>
</organism>
<proteinExistence type="predicted"/>